<evidence type="ECO:0000256" key="6">
    <source>
        <dbReference type="ARBA" id="ARBA00022989"/>
    </source>
</evidence>
<feature type="transmembrane region" description="Helical" evidence="10">
    <location>
        <begin position="417"/>
        <end position="436"/>
    </location>
</feature>
<feature type="transmembrane region" description="Helical" evidence="10">
    <location>
        <begin position="357"/>
        <end position="379"/>
    </location>
</feature>
<dbReference type="NCBIfam" id="TIGR00797">
    <property type="entry name" value="matE"/>
    <property type="match status" value="1"/>
</dbReference>
<comment type="subcellular location">
    <subcellularLocation>
        <location evidence="1">Cell membrane</location>
        <topology evidence="1">Multi-pass membrane protein</topology>
    </subcellularLocation>
</comment>
<dbReference type="PANTHER" id="PTHR43298">
    <property type="entry name" value="MULTIDRUG RESISTANCE PROTEIN NORM-RELATED"/>
    <property type="match status" value="1"/>
</dbReference>
<evidence type="ECO:0000256" key="9">
    <source>
        <dbReference type="ARBA" id="ARBA00031636"/>
    </source>
</evidence>
<keyword evidence="6 10" id="KW-1133">Transmembrane helix</keyword>
<organism evidence="11 12">
    <name type="scientific">Imperialibacter roseus</name>
    <dbReference type="NCBI Taxonomy" id="1324217"/>
    <lineage>
        <taxon>Bacteria</taxon>
        <taxon>Pseudomonadati</taxon>
        <taxon>Bacteroidota</taxon>
        <taxon>Cytophagia</taxon>
        <taxon>Cytophagales</taxon>
        <taxon>Flammeovirgaceae</taxon>
        <taxon>Imperialibacter</taxon>
    </lineage>
</organism>
<feature type="transmembrane region" description="Helical" evidence="10">
    <location>
        <begin position="99"/>
        <end position="117"/>
    </location>
</feature>
<keyword evidence="7" id="KW-0406">Ion transport</keyword>
<accession>A0ABZ0IJ33</accession>
<feature type="transmembrane region" description="Helical" evidence="10">
    <location>
        <begin position="391"/>
        <end position="411"/>
    </location>
</feature>
<dbReference type="InterPro" id="IPR048279">
    <property type="entry name" value="MdtK-like"/>
</dbReference>
<evidence type="ECO:0000256" key="7">
    <source>
        <dbReference type="ARBA" id="ARBA00023065"/>
    </source>
</evidence>
<dbReference type="EMBL" id="CP136051">
    <property type="protein sequence ID" value="WOK05043.1"/>
    <property type="molecule type" value="Genomic_DNA"/>
</dbReference>
<reference evidence="11 12" key="1">
    <citation type="journal article" date="2023" name="Microbiol. Resour. Announc.">
        <title>Complete Genome Sequence of Imperialibacter roseus strain P4T.</title>
        <authorList>
            <person name="Tizabi D.R."/>
            <person name="Bachvaroff T."/>
            <person name="Hill R.T."/>
        </authorList>
    </citation>
    <scope>NUCLEOTIDE SEQUENCE [LARGE SCALE GENOMIC DNA]</scope>
    <source>
        <strain evidence="11 12">P4T</strain>
    </source>
</reference>
<name>A0ABZ0IJ33_9BACT</name>
<feature type="transmembrane region" description="Helical" evidence="10">
    <location>
        <begin position="194"/>
        <end position="215"/>
    </location>
</feature>
<dbReference type="CDD" id="cd13131">
    <property type="entry name" value="MATE_NorM_like"/>
    <property type="match status" value="1"/>
</dbReference>
<sequence length="469" mass="50418">MANPYPWSYYLRNNIKLAYPVMLSQLGHISVSVADSVMVGQIGALPLAAASLGNSLFAVFMLFGIGVSYGITPLVASAYGEQNAGKLLDLLRHGVVSNFLMGLFLFGLIVGVSPILYHLDQEADVVENAIPYLGIIGFSIVPLMVFQAFRQFTEGLHLTRQAMTISIIGNLFNIFLNYLLIYGKWGFPALGLNGAAIATLVDRVLMAIAMGYFVFRYQKLRPYTIGFHLKNLSKAIFKKLLALGIPSGMQFIFEVGAFAAAAIMIGWLGANALAAHQIALNLAGVSYMAATGIAAAASIRVGFYLGQNDYVNMRMAGMASFIMAMIFMTVCGITFVLGRNFFPSLYIDDAEVISLAAGMLVVAAFFQISDGVQVVGLGVLRGLSDVKVPTLVTLVAYWVIALPTGYVLGFVFDLGTIGVWIGLLFGLSISAVANFTRFKGLSKRLRTQAQEKAAIVDDNSQEAVAKPVA</sequence>
<evidence type="ECO:0000313" key="11">
    <source>
        <dbReference type="EMBL" id="WOK05043.1"/>
    </source>
</evidence>
<gene>
    <name evidence="11" type="ORF">RT717_18335</name>
</gene>
<dbReference type="PIRSF" id="PIRSF006603">
    <property type="entry name" value="DinF"/>
    <property type="match status" value="1"/>
</dbReference>
<evidence type="ECO:0000256" key="4">
    <source>
        <dbReference type="ARBA" id="ARBA00022475"/>
    </source>
</evidence>
<keyword evidence="8 10" id="KW-0472">Membrane</keyword>
<feature type="transmembrane region" description="Helical" evidence="10">
    <location>
        <begin position="129"/>
        <end position="149"/>
    </location>
</feature>
<dbReference type="RefSeq" id="WP_317487836.1">
    <property type="nucleotide sequence ID" value="NZ_CP136051.1"/>
</dbReference>
<protein>
    <recommendedName>
        <fullName evidence="9">Multidrug-efflux transporter</fullName>
    </recommendedName>
</protein>
<feature type="transmembrane region" description="Helical" evidence="10">
    <location>
        <begin position="56"/>
        <end position="79"/>
    </location>
</feature>
<feature type="transmembrane region" description="Helical" evidence="10">
    <location>
        <begin position="315"/>
        <end position="337"/>
    </location>
</feature>
<keyword evidence="5 10" id="KW-0812">Transmembrane</keyword>
<keyword evidence="2" id="KW-0813">Transport</keyword>
<proteinExistence type="predicted"/>
<evidence type="ECO:0000256" key="10">
    <source>
        <dbReference type="SAM" id="Phobius"/>
    </source>
</evidence>
<feature type="transmembrane region" description="Helical" evidence="10">
    <location>
        <begin position="161"/>
        <end position="182"/>
    </location>
</feature>
<dbReference type="InterPro" id="IPR002528">
    <property type="entry name" value="MATE_fam"/>
</dbReference>
<evidence type="ECO:0000256" key="1">
    <source>
        <dbReference type="ARBA" id="ARBA00004651"/>
    </source>
</evidence>
<evidence type="ECO:0000313" key="12">
    <source>
        <dbReference type="Proteomes" id="UP001302349"/>
    </source>
</evidence>
<feature type="transmembrane region" description="Helical" evidence="10">
    <location>
        <begin position="240"/>
        <end position="266"/>
    </location>
</feature>
<evidence type="ECO:0000256" key="3">
    <source>
        <dbReference type="ARBA" id="ARBA00022449"/>
    </source>
</evidence>
<keyword evidence="12" id="KW-1185">Reference proteome</keyword>
<dbReference type="Pfam" id="PF01554">
    <property type="entry name" value="MatE"/>
    <property type="match status" value="2"/>
</dbReference>
<dbReference type="InterPro" id="IPR050222">
    <property type="entry name" value="MATE_MdtK"/>
</dbReference>
<dbReference type="Proteomes" id="UP001302349">
    <property type="component" value="Chromosome"/>
</dbReference>
<evidence type="ECO:0000256" key="8">
    <source>
        <dbReference type="ARBA" id="ARBA00023136"/>
    </source>
</evidence>
<evidence type="ECO:0000256" key="2">
    <source>
        <dbReference type="ARBA" id="ARBA00022448"/>
    </source>
</evidence>
<keyword evidence="4" id="KW-1003">Cell membrane</keyword>
<feature type="transmembrane region" description="Helical" evidence="10">
    <location>
        <begin position="278"/>
        <end position="303"/>
    </location>
</feature>
<dbReference type="PANTHER" id="PTHR43298:SF2">
    <property type="entry name" value="FMN_FAD EXPORTER YEEO-RELATED"/>
    <property type="match status" value="1"/>
</dbReference>
<keyword evidence="3" id="KW-0050">Antiport</keyword>
<evidence type="ECO:0000256" key="5">
    <source>
        <dbReference type="ARBA" id="ARBA00022692"/>
    </source>
</evidence>